<dbReference type="EMBL" id="KZ308611">
    <property type="protein sequence ID" value="KAG8232329.1"/>
    <property type="molecule type" value="Genomic_DNA"/>
</dbReference>
<reference evidence="2" key="1">
    <citation type="submission" date="2013-04" db="EMBL/GenBank/DDBJ databases">
        <authorList>
            <person name="Qu J."/>
            <person name="Murali S.C."/>
            <person name="Bandaranaike D."/>
            <person name="Bellair M."/>
            <person name="Blankenburg K."/>
            <person name="Chao H."/>
            <person name="Dinh H."/>
            <person name="Doddapaneni H."/>
            <person name="Downs B."/>
            <person name="Dugan-Rocha S."/>
            <person name="Elkadiri S."/>
            <person name="Gnanaolivu R.D."/>
            <person name="Hernandez B."/>
            <person name="Javaid M."/>
            <person name="Jayaseelan J.C."/>
            <person name="Lee S."/>
            <person name="Li M."/>
            <person name="Ming W."/>
            <person name="Munidasa M."/>
            <person name="Muniz J."/>
            <person name="Nguyen L."/>
            <person name="Ongeri F."/>
            <person name="Osuji N."/>
            <person name="Pu L.-L."/>
            <person name="Puazo M."/>
            <person name="Qu C."/>
            <person name="Quiroz J."/>
            <person name="Raj R."/>
            <person name="Weissenberger G."/>
            <person name="Xin Y."/>
            <person name="Zou X."/>
            <person name="Han Y."/>
            <person name="Richards S."/>
            <person name="Worley K."/>
            <person name="Muzny D."/>
            <person name="Gibbs R."/>
        </authorList>
    </citation>
    <scope>NUCLEOTIDE SEQUENCE</scope>
    <source>
        <strain evidence="2">Sampled in the wild</strain>
    </source>
</reference>
<organism evidence="2 3">
    <name type="scientific">Ladona fulva</name>
    <name type="common">Scarce chaser dragonfly</name>
    <name type="synonym">Libellula fulva</name>
    <dbReference type="NCBI Taxonomy" id="123851"/>
    <lineage>
        <taxon>Eukaryota</taxon>
        <taxon>Metazoa</taxon>
        <taxon>Ecdysozoa</taxon>
        <taxon>Arthropoda</taxon>
        <taxon>Hexapoda</taxon>
        <taxon>Insecta</taxon>
        <taxon>Pterygota</taxon>
        <taxon>Palaeoptera</taxon>
        <taxon>Odonata</taxon>
        <taxon>Epiprocta</taxon>
        <taxon>Anisoptera</taxon>
        <taxon>Libelluloidea</taxon>
        <taxon>Libellulidae</taxon>
        <taxon>Ladona</taxon>
    </lineage>
</organism>
<protein>
    <submittedName>
        <fullName evidence="2">Uncharacterized protein</fullName>
    </submittedName>
</protein>
<evidence type="ECO:0000313" key="2">
    <source>
        <dbReference type="EMBL" id="KAG8232329.1"/>
    </source>
</evidence>
<feature type="region of interest" description="Disordered" evidence="1">
    <location>
        <begin position="1"/>
        <end position="53"/>
    </location>
</feature>
<keyword evidence="3" id="KW-1185">Reference proteome</keyword>
<name>A0A8K0KBY2_LADFU</name>
<reference evidence="2" key="2">
    <citation type="submission" date="2017-10" db="EMBL/GenBank/DDBJ databases">
        <title>Ladona fulva Genome sequencing and assembly.</title>
        <authorList>
            <person name="Murali S."/>
            <person name="Richards S."/>
            <person name="Bandaranaike D."/>
            <person name="Bellair M."/>
            <person name="Blankenburg K."/>
            <person name="Chao H."/>
            <person name="Dinh H."/>
            <person name="Doddapaneni H."/>
            <person name="Dugan-Rocha S."/>
            <person name="Elkadiri S."/>
            <person name="Gnanaolivu R."/>
            <person name="Hernandez B."/>
            <person name="Skinner E."/>
            <person name="Javaid M."/>
            <person name="Lee S."/>
            <person name="Li M."/>
            <person name="Ming W."/>
            <person name="Munidasa M."/>
            <person name="Muniz J."/>
            <person name="Nguyen L."/>
            <person name="Hughes D."/>
            <person name="Osuji N."/>
            <person name="Pu L.-L."/>
            <person name="Puazo M."/>
            <person name="Qu C."/>
            <person name="Quiroz J."/>
            <person name="Raj R."/>
            <person name="Weissenberger G."/>
            <person name="Xin Y."/>
            <person name="Zou X."/>
            <person name="Han Y."/>
            <person name="Worley K."/>
            <person name="Muzny D."/>
            <person name="Gibbs R."/>
        </authorList>
    </citation>
    <scope>NUCLEOTIDE SEQUENCE</scope>
    <source>
        <strain evidence="2">Sampled in the wild</strain>
    </source>
</reference>
<gene>
    <name evidence="2" type="ORF">J437_LFUL014671</name>
</gene>
<accession>A0A8K0KBY2</accession>
<sequence length="99" mass="9600">MPSARPGGSMPQCRMPGSSRGCGGRGGGGVDAGVEGGGGSGVPLVAGEDGGLGDLSSEDDDLLVVVSSSGLSGAHMLIGEAEIFLGGSPRSLQDLFLLR</sequence>
<feature type="compositionally biased region" description="Gly residues" evidence="1">
    <location>
        <begin position="20"/>
        <end position="41"/>
    </location>
</feature>
<proteinExistence type="predicted"/>
<comment type="caution">
    <text evidence="2">The sequence shown here is derived from an EMBL/GenBank/DDBJ whole genome shotgun (WGS) entry which is preliminary data.</text>
</comment>
<evidence type="ECO:0000256" key="1">
    <source>
        <dbReference type="SAM" id="MobiDB-lite"/>
    </source>
</evidence>
<dbReference type="Proteomes" id="UP000792457">
    <property type="component" value="Unassembled WGS sequence"/>
</dbReference>
<evidence type="ECO:0000313" key="3">
    <source>
        <dbReference type="Proteomes" id="UP000792457"/>
    </source>
</evidence>
<dbReference type="AlphaFoldDB" id="A0A8K0KBY2"/>